<organism evidence="1 2">
    <name type="scientific">Micromonospora pisi</name>
    <dbReference type="NCBI Taxonomy" id="589240"/>
    <lineage>
        <taxon>Bacteria</taxon>
        <taxon>Bacillati</taxon>
        <taxon>Actinomycetota</taxon>
        <taxon>Actinomycetes</taxon>
        <taxon>Micromonosporales</taxon>
        <taxon>Micromonosporaceae</taxon>
        <taxon>Micromonospora</taxon>
    </lineage>
</organism>
<dbReference type="Proteomes" id="UP000277671">
    <property type="component" value="Unassembled WGS sequence"/>
</dbReference>
<dbReference type="InterPro" id="IPR049777">
    <property type="entry name" value="SCO2524-like"/>
</dbReference>
<dbReference type="NCBIfam" id="NF040567">
    <property type="entry name" value="SCO2524_fam"/>
    <property type="match status" value="1"/>
</dbReference>
<keyword evidence="2" id="KW-1185">Reference proteome</keyword>
<accession>A0A495JKR4</accession>
<dbReference type="OrthoDB" id="3311648at2"/>
<evidence type="ECO:0000313" key="2">
    <source>
        <dbReference type="Proteomes" id="UP000277671"/>
    </source>
</evidence>
<proteinExistence type="predicted"/>
<protein>
    <submittedName>
        <fullName evidence="1">Uncharacterized protein</fullName>
    </submittedName>
</protein>
<dbReference type="EMBL" id="RBKT01000001">
    <property type="protein sequence ID" value="RKR89650.1"/>
    <property type="molecule type" value="Genomic_DNA"/>
</dbReference>
<name>A0A495JKR4_9ACTN</name>
<dbReference type="AlphaFoldDB" id="A0A495JKR4"/>
<comment type="caution">
    <text evidence="1">The sequence shown here is derived from an EMBL/GenBank/DDBJ whole genome shotgun (WGS) entry which is preliminary data.</text>
</comment>
<sequence length="613" mass="68599">MRIQPRQELLEIWAAVVRSSWRDGRWVWGGADGSNSISDAEQLLCLLLPSTQVTAFNIDRPDETADEMIKVLRPLGTATQIPLVLVQILTEYFARYTDPSGTPIFSGDSYFGIDDPTQPATEEQRHLDIVDSFAMSVTLSLATIGFLRVFRNAVRREETLQEITSLETMASTRLSAAMIGLLRSFSVNVFDVDSTEGRALIRTVNQAELPQRQIVSQLRRALRQTMATFREVLIGSGQVADLESPNRLFECGWSWGIVNDAPLIETNEPVGDQPKGVAQDAPYLYFTVIAVDAIEDLFSERTRILGLLNDEQQRLSRALQLRWELTRTYWATVATFGDSHRWPLEDIPWRTTDEDASDYYTLLVTSLAVKGLVQERGTDAELSRVGLALVELANRARITRRPFDADPALTLHSPGVRLTLNGSEQLGGPRLRWMVSEFSALLLQRTAFIAGLLSDAEQRGTLLDLADRVWEHLSARRLDGGVGRSLWDQPAKVFRQLKHTQEGTSWYYTERVVQGLVTTANMLNRPPLRSDKLADYALDLLSEAEHLYDMELLSGAAEGGPKMQQTLHLIRVNLRRSREIVQDRPGTAAALATEVLRALDELAAARRDVSEAG</sequence>
<dbReference type="RefSeq" id="WP_121158056.1">
    <property type="nucleotide sequence ID" value="NZ_RBKT01000001.1"/>
</dbReference>
<gene>
    <name evidence="1" type="ORF">BDK92_4006</name>
</gene>
<reference evidence="1 2" key="1">
    <citation type="submission" date="2018-10" db="EMBL/GenBank/DDBJ databases">
        <title>Sequencing the genomes of 1000 actinobacteria strains.</title>
        <authorList>
            <person name="Klenk H.-P."/>
        </authorList>
    </citation>
    <scope>NUCLEOTIDE SEQUENCE [LARGE SCALE GENOMIC DNA]</scope>
    <source>
        <strain evidence="1 2">DSM 45175</strain>
    </source>
</reference>
<evidence type="ECO:0000313" key="1">
    <source>
        <dbReference type="EMBL" id="RKR89650.1"/>
    </source>
</evidence>